<dbReference type="SMART" id="SM01040">
    <property type="entry name" value="Bro-N"/>
    <property type="match status" value="1"/>
</dbReference>
<dbReference type="Pfam" id="PF02498">
    <property type="entry name" value="Bro-N"/>
    <property type="match status" value="1"/>
</dbReference>
<dbReference type="Pfam" id="PF03374">
    <property type="entry name" value="ANT"/>
    <property type="match status" value="1"/>
</dbReference>
<proteinExistence type="predicted"/>
<name>A0A553IIF8_ACHLA</name>
<organism evidence="2 3">
    <name type="scientific">Acholeplasma laidlawii</name>
    <dbReference type="NCBI Taxonomy" id="2148"/>
    <lineage>
        <taxon>Bacteria</taxon>
        <taxon>Bacillati</taxon>
        <taxon>Mycoplasmatota</taxon>
        <taxon>Mollicutes</taxon>
        <taxon>Acholeplasmatales</taxon>
        <taxon>Acholeplasmataceae</taxon>
        <taxon>Acholeplasma</taxon>
    </lineage>
</organism>
<accession>A0A553IIF8</accession>
<dbReference type="GeneID" id="41338760"/>
<protein>
    <recommendedName>
        <fullName evidence="1">Bro-N domain-containing protein</fullName>
    </recommendedName>
</protein>
<sequence length="248" mass="28822">MIKEFHNNRYGKVRTAIIDDQPCFNLKDLTHIYGIKNINDFRSRIPSNAVKTLEVKDSNGASKNKYFIIADYLSSCMFQSTKTDAEAISDWLYRTVLPNLIKYQKYKVDEFKDPDVALSFLEEFEDLRVRHSVVETQLKLNAPKIKYIDRLLGTGSATDLDMVHEVIKYHGLKSTELLKILRAKRILDDSNVPHQEYCDKKYFRVVEAKVVSEGSTVTSQRTYVYRSGITFIERILKEYQGAKDDKRN</sequence>
<reference evidence="2 3" key="1">
    <citation type="submission" date="2019-07" db="EMBL/GenBank/DDBJ databases">
        <title>Genome sequence of Acholeplasma laidlawii strain with increased resistance to erythromycin.</title>
        <authorList>
            <person name="Medvedeva E.S."/>
            <person name="Baranova N.B."/>
            <person name="Siniagina M.N."/>
            <person name="Mouzykantov A."/>
            <person name="Chernova O.A."/>
            <person name="Chernov V.M."/>
        </authorList>
    </citation>
    <scope>NUCLEOTIDE SEQUENCE [LARGE SCALE GENOMIC DNA]</scope>
    <source>
        <strain evidence="2 3">PG8REry</strain>
    </source>
</reference>
<evidence type="ECO:0000313" key="2">
    <source>
        <dbReference type="EMBL" id="TRX99965.1"/>
    </source>
</evidence>
<dbReference type="EMBL" id="VKID01000001">
    <property type="protein sequence ID" value="TRX99965.1"/>
    <property type="molecule type" value="Genomic_DNA"/>
</dbReference>
<gene>
    <name evidence="2" type="ORF">FNV44_02685</name>
</gene>
<dbReference type="PROSITE" id="PS51750">
    <property type="entry name" value="BRO_N"/>
    <property type="match status" value="1"/>
</dbReference>
<feature type="domain" description="Bro-N" evidence="1">
    <location>
        <begin position="1"/>
        <end position="104"/>
    </location>
</feature>
<dbReference type="InterPro" id="IPR005039">
    <property type="entry name" value="Ant_C"/>
</dbReference>
<dbReference type="AlphaFoldDB" id="A0A553IIF8"/>
<dbReference type="GO" id="GO:0003677">
    <property type="term" value="F:DNA binding"/>
    <property type="evidence" value="ECO:0007669"/>
    <property type="project" value="InterPro"/>
</dbReference>
<dbReference type="InterPro" id="IPR003497">
    <property type="entry name" value="BRO_N_domain"/>
</dbReference>
<evidence type="ECO:0000259" key="1">
    <source>
        <dbReference type="PROSITE" id="PS51750"/>
    </source>
</evidence>
<evidence type="ECO:0000313" key="3">
    <source>
        <dbReference type="Proteomes" id="UP000315938"/>
    </source>
</evidence>
<comment type="caution">
    <text evidence="2">The sequence shown here is derived from an EMBL/GenBank/DDBJ whole genome shotgun (WGS) entry which is preliminary data.</text>
</comment>
<dbReference type="RefSeq" id="WP_012242533.1">
    <property type="nucleotide sequence ID" value="NZ_JACAOE010000001.1"/>
</dbReference>
<dbReference type="Proteomes" id="UP000315938">
    <property type="component" value="Unassembled WGS sequence"/>
</dbReference>